<feature type="transmembrane region" description="Helical" evidence="5">
    <location>
        <begin position="51"/>
        <end position="69"/>
    </location>
</feature>
<evidence type="ECO:0000313" key="6">
    <source>
        <dbReference type="EMBL" id="KAK7683607.1"/>
    </source>
</evidence>
<comment type="caution">
    <text evidence="5">Lacks conserved residue(s) required for the propagation of feature annotation.</text>
</comment>
<dbReference type="GO" id="GO:0005789">
    <property type="term" value="C:endoplasmic reticulum membrane"/>
    <property type="evidence" value="ECO:0007669"/>
    <property type="project" value="UniProtKB-SubCell"/>
</dbReference>
<dbReference type="AlphaFoldDB" id="A0AAW0G219"/>
<evidence type="ECO:0000256" key="5">
    <source>
        <dbReference type="RuleBase" id="RU362022"/>
    </source>
</evidence>
<accession>A0AAW0G219</accession>
<keyword evidence="5" id="KW-0808">Transferase</keyword>
<evidence type="ECO:0000313" key="7">
    <source>
        <dbReference type="Proteomes" id="UP001385951"/>
    </source>
</evidence>
<dbReference type="PANTHER" id="PTHR12714:SF9">
    <property type="entry name" value="PROTEIN-S-ISOPRENYLCYSTEINE O-METHYLTRANSFERASE"/>
    <property type="match status" value="1"/>
</dbReference>
<dbReference type="PANTHER" id="PTHR12714">
    <property type="entry name" value="PROTEIN-S ISOPRENYLCYSTEINE O-METHYLTRANSFERASE"/>
    <property type="match status" value="1"/>
</dbReference>
<feature type="transmembrane region" description="Helical" evidence="5">
    <location>
        <begin position="111"/>
        <end position="132"/>
    </location>
</feature>
<dbReference type="EMBL" id="JASBNA010000030">
    <property type="protein sequence ID" value="KAK7683607.1"/>
    <property type="molecule type" value="Genomic_DNA"/>
</dbReference>
<evidence type="ECO:0000256" key="3">
    <source>
        <dbReference type="ARBA" id="ARBA00022989"/>
    </source>
</evidence>
<dbReference type="Gene3D" id="1.20.120.1630">
    <property type="match status" value="1"/>
</dbReference>
<keyword evidence="7" id="KW-1185">Reference proteome</keyword>
<proteinExistence type="inferred from homology"/>
<evidence type="ECO:0000256" key="4">
    <source>
        <dbReference type="ARBA" id="ARBA00023136"/>
    </source>
</evidence>
<feature type="transmembrane region" description="Helical" evidence="5">
    <location>
        <begin position="196"/>
        <end position="214"/>
    </location>
</feature>
<evidence type="ECO:0000256" key="1">
    <source>
        <dbReference type="ARBA" id="ARBA00004141"/>
    </source>
</evidence>
<comment type="caution">
    <text evidence="6">The sequence shown here is derived from an EMBL/GenBank/DDBJ whole genome shotgun (WGS) entry which is preliminary data.</text>
</comment>
<comment type="similarity">
    <text evidence="5">Belongs to the class VI-like SAM-binding methyltransferase superfamily. Isoprenylcysteine carboxyl methyltransferase family.</text>
</comment>
<keyword evidence="3 5" id="KW-1133">Transmembrane helix</keyword>
<dbReference type="GO" id="GO:0032259">
    <property type="term" value="P:methylation"/>
    <property type="evidence" value="ECO:0007669"/>
    <property type="project" value="UniProtKB-KW"/>
</dbReference>
<dbReference type="GO" id="GO:0004671">
    <property type="term" value="F:protein C-terminal S-isoprenylcysteine carboxyl O-methyltransferase activity"/>
    <property type="evidence" value="ECO:0007669"/>
    <property type="project" value="UniProtKB-EC"/>
</dbReference>
<protein>
    <recommendedName>
        <fullName evidence="5">Protein-S-isoprenylcysteine O-methyltransferase</fullName>
        <ecNumber evidence="5">2.1.1.100</ecNumber>
    </recommendedName>
</protein>
<organism evidence="6 7">
    <name type="scientific">Cerrena zonata</name>
    <dbReference type="NCBI Taxonomy" id="2478898"/>
    <lineage>
        <taxon>Eukaryota</taxon>
        <taxon>Fungi</taxon>
        <taxon>Dikarya</taxon>
        <taxon>Basidiomycota</taxon>
        <taxon>Agaricomycotina</taxon>
        <taxon>Agaricomycetes</taxon>
        <taxon>Polyporales</taxon>
        <taxon>Cerrenaceae</taxon>
        <taxon>Cerrena</taxon>
    </lineage>
</organism>
<keyword evidence="5" id="KW-0256">Endoplasmic reticulum</keyword>
<comment type="catalytic activity">
    <reaction evidence="5">
        <text>[protein]-C-terminal S-[(2E,6E)-farnesyl]-L-cysteine + S-adenosyl-L-methionine = [protein]-C-terminal S-[(2E,6E)-farnesyl]-L-cysteine methyl ester + S-adenosyl-L-homocysteine</text>
        <dbReference type="Rhea" id="RHEA:21672"/>
        <dbReference type="Rhea" id="RHEA-COMP:12125"/>
        <dbReference type="Rhea" id="RHEA-COMP:12126"/>
        <dbReference type="ChEBI" id="CHEBI:57856"/>
        <dbReference type="ChEBI" id="CHEBI:59789"/>
        <dbReference type="ChEBI" id="CHEBI:90510"/>
        <dbReference type="ChEBI" id="CHEBI:90511"/>
        <dbReference type="EC" id="2.1.1.100"/>
    </reaction>
</comment>
<keyword evidence="2 5" id="KW-0812">Transmembrane</keyword>
<keyword evidence="5" id="KW-0489">Methyltransferase</keyword>
<dbReference type="InterPro" id="IPR007269">
    <property type="entry name" value="ICMT_MeTrfase"/>
</dbReference>
<sequence>MSTSSLIRLATTAINMALVYRAGTPPNPPAKAEARQKYEADKSTKDIMSSHVWWIMPTLLLILFFPNLIESYVILTSHFPALSTPHLIDTIVNYASPPPNAIDRIRFSSTFLLGSLLLIFGAAIRISCYYYLGKHFTFELSVHDDHKLVTSGPYSIVRHPSYSGNFLIVVGSLACQWGEGSWWREFGIGETTIGRAWNTAMMFILVTYTVVVLVRRTDKEDRMLRKEFKGQWDEWSKQTPCKLIPGVY</sequence>
<name>A0AAW0G219_9APHY</name>
<reference evidence="6 7" key="1">
    <citation type="submission" date="2022-09" db="EMBL/GenBank/DDBJ databases">
        <authorList>
            <person name="Palmer J.M."/>
        </authorList>
    </citation>
    <scope>NUCLEOTIDE SEQUENCE [LARGE SCALE GENOMIC DNA]</scope>
    <source>
        <strain evidence="6 7">DSM 7382</strain>
    </source>
</reference>
<keyword evidence="4 5" id="KW-0472">Membrane</keyword>
<dbReference type="Pfam" id="PF04140">
    <property type="entry name" value="ICMT"/>
    <property type="match status" value="1"/>
</dbReference>
<keyword evidence="5" id="KW-0949">S-adenosyl-L-methionine</keyword>
<comment type="subcellular location">
    <subcellularLocation>
        <location evidence="5">Endoplasmic reticulum membrane</location>
        <topology evidence="5">Multi-pass membrane protein</topology>
    </subcellularLocation>
    <subcellularLocation>
        <location evidence="1">Membrane</location>
        <topology evidence="1">Multi-pass membrane protein</topology>
    </subcellularLocation>
</comment>
<dbReference type="Proteomes" id="UP001385951">
    <property type="component" value="Unassembled WGS sequence"/>
</dbReference>
<dbReference type="EC" id="2.1.1.100" evidence="5"/>
<gene>
    <name evidence="6" type="ORF">QCA50_013445</name>
</gene>
<evidence type="ECO:0000256" key="2">
    <source>
        <dbReference type="ARBA" id="ARBA00022692"/>
    </source>
</evidence>